<dbReference type="Pfam" id="PF00326">
    <property type="entry name" value="Peptidase_S9"/>
    <property type="match status" value="1"/>
</dbReference>
<dbReference type="GO" id="GO:0008236">
    <property type="term" value="F:serine-type peptidase activity"/>
    <property type="evidence" value="ECO:0007669"/>
    <property type="project" value="InterPro"/>
</dbReference>
<dbReference type="GO" id="GO:0006508">
    <property type="term" value="P:proteolysis"/>
    <property type="evidence" value="ECO:0007669"/>
    <property type="project" value="InterPro"/>
</dbReference>
<dbReference type="InterPro" id="IPR043502">
    <property type="entry name" value="DNA/RNA_pol_sf"/>
</dbReference>
<reference evidence="2 3" key="1">
    <citation type="journal article" date="2018" name="PLoS Genet.">
        <title>Population sequencing reveals clonal diversity and ancestral inbreeding in the grapevine cultivar Chardonnay.</title>
        <authorList>
            <person name="Roach M.J."/>
            <person name="Johnson D.L."/>
            <person name="Bohlmann J."/>
            <person name="van Vuuren H.J."/>
            <person name="Jones S.J."/>
            <person name="Pretorius I.S."/>
            <person name="Schmidt S.A."/>
            <person name="Borneman A.R."/>
        </authorList>
    </citation>
    <scope>NUCLEOTIDE SEQUENCE [LARGE SCALE GENOMIC DNA]</scope>
    <source>
        <strain evidence="3">cv. Chardonnay</strain>
        <tissue evidence="2">Leaf</tissue>
    </source>
</reference>
<evidence type="ECO:0000313" key="2">
    <source>
        <dbReference type="EMBL" id="RVX15277.1"/>
    </source>
</evidence>
<dbReference type="EMBL" id="QGNW01000019">
    <property type="protein sequence ID" value="RVX15277.1"/>
    <property type="molecule type" value="Genomic_DNA"/>
</dbReference>
<dbReference type="SUPFAM" id="SSF56672">
    <property type="entry name" value="DNA/RNA polymerases"/>
    <property type="match status" value="1"/>
</dbReference>
<dbReference type="SUPFAM" id="SSF53474">
    <property type="entry name" value="alpha/beta-Hydrolases"/>
    <property type="match status" value="1"/>
</dbReference>
<dbReference type="PANTHER" id="PTHR43056:SF5">
    <property type="entry name" value="PEPTIDASE S9 PROLYL OLIGOPEPTIDASE CATALYTIC DOMAIN-CONTAINING PROTEIN"/>
    <property type="match status" value="1"/>
</dbReference>
<dbReference type="InterPro" id="IPR029058">
    <property type="entry name" value="AB_hydrolase_fold"/>
</dbReference>
<dbReference type="Pfam" id="PF00078">
    <property type="entry name" value="RVT_1"/>
    <property type="match status" value="1"/>
</dbReference>
<feature type="domain" description="Reverse transcriptase" evidence="1">
    <location>
        <begin position="718"/>
        <end position="998"/>
    </location>
</feature>
<dbReference type="InterPro" id="IPR001375">
    <property type="entry name" value="Peptidase_S9_cat"/>
</dbReference>
<proteinExistence type="predicted"/>
<accession>A0A438K234</accession>
<dbReference type="Gene3D" id="3.40.50.1820">
    <property type="entry name" value="alpha/beta hydrolase"/>
    <property type="match status" value="1"/>
</dbReference>
<sequence>MAFSAIAATLLTRFSALHNSPLKFKVSHTGRLISIGRVVSITSNPSPRQKRRCISMASTASAEDKLTAPFGSWKSPITADVVSGAEKRLGGTAVDARGRLIFLESRPTESGRSVLVKESGKAGEEPIDITPKEFSVRTVAQEYGGGAFKISGDTVIFSNYKDQRLYKQSISSEYSSPSPITPDYGGPAVCYADGVFDSRFDRFITVREDRRESSLNPITTIVAIDLRDNNIQEPKVLVAGNDFYAFPRLDPKGERLAWIEWSHPNMPWDKTELWVGYISENGDICKHTCVAGFDPKLLESPTEPKWSSKGELFFITDRKSGFWNLHRWIESNNEVVAVYSMDAEFARPLWIFGMNSYEFLQSHGQKELIACSYRQNGRSYIGILDAVQSSLSLLDTPFTDINNITSGTEFFYVEGASAVHPLSVAKVTLDDQKSKVVDFKIIRSSSPDSSKYKSYFSLPEFIEFPTEVPGQNAYAYFYPPSNPIYQAGQEERPPLLLKSHDVNHDERFSGFIDKFELVDPLLGGGAFTWSGEEGGSLKARLRWIRTGKSLFRFENMWLRVDGFMDKIKEWWQSYNFRGKPNFVLAKKLQAMKYDLKMRSSQRIARDEFSHCAILEEISWKQKSRALWLKEGDSNTKFFHRMANARRRGNFISSLTVRGVRLDKNEELKEGIGSYFKSLFEESLVRRPAVESGLFRTLDSLDNETLERPFLEEEVSKALLDLGGDKAPSLNATFLVLIPKKEGASDVQDFRSISLVGNFYKIIAKVLENRLKRVMGKVVSNSQNAFVGGRQILDAILVANEAIDSRKRSAGVGLVCKLDIEKAYDHVNWRFLLSILEKMGFGPKWQNWILFCISTVRMTVLVNGTPTKFFSMFRGLRQGDPLSPYLFVLIMEVFSNLISRAKEKGFIRGFKVMGRRGEGVSVSHLLFVDDTLLFCEDNKDQLDFWKWVVICFEVVSGLKINMQKSEIIPIGGVENVDRAAAVFGCKVGNLPTTYLGLPLGAPHNSCRVWDVVEERFKRKLAMWKKQYLSKGDLEERRKIHLVRWAVICKDKRLGGLGLRHLKVFNHALLGKWLWRFPLERKSFWRKVIVGKFGEEEGGWTTREVRESYGMGLWKEIRKGWEEFLLRTSIRIGNVADLWERQGGGGGGWEVHFRKSFQDWELEEVTRFLDHISVVKVQEGEDSLFWKIERRGKFNVKSYYRCSLCKENEELADHILIHCGKTREFWTLLLSSFGVVWVFSASVRNLLLEWKVKGLGKKRRTEGLQVKHVEFLNLSIQYWTSRGWAFVDVNYGGSTGYGREYRERLLGRWGIVDVNDCCSCARFLVESGKVDGDRLCITGGSAGGYTTLAALAFRETFKAGASLYGVADLSLLRAETHKFESHYIDNLVGGESDYFERSPINFVDKFSCPIILFQGLEDKVVPPVQARKIYQALKEKGLPVALVEYEGEQHGFRKAENIKFTLEQQMVFFARLVGHFKVADEITPIKIDNFD</sequence>
<dbReference type="InterPro" id="IPR000477">
    <property type="entry name" value="RT_dom"/>
</dbReference>
<evidence type="ECO:0000259" key="1">
    <source>
        <dbReference type="PROSITE" id="PS50878"/>
    </source>
</evidence>
<dbReference type="CDD" id="cd01650">
    <property type="entry name" value="RT_nLTR_like"/>
    <property type="match status" value="1"/>
</dbReference>
<dbReference type="InterPro" id="IPR050585">
    <property type="entry name" value="Xaa-Pro_dipeptidyl-ppase/CocE"/>
</dbReference>
<comment type="caution">
    <text evidence="2">The sequence shown here is derived from an EMBL/GenBank/DDBJ whole genome shotgun (WGS) entry which is preliminary data.</text>
</comment>
<gene>
    <name evidence="2" type="primary">YTX2_198</name>
    <name evidence="2" type="ORF">CK203_007732</name>
</gene>
<protein>
    <submittedName>
        <fullName evidence="2">Transposon TX1 uncharacterized 149 kDa protein</fullName>
    </submittedName>
</protein>
<evidence type="ECO:0000313" key="3">
    <source>
        <dbReference type="Proteomes" id="UP000288805"/>
    </source>
</evidence>
<dbReference type="PANTHER" id="PTHR43056">
    <property type="entry name" value="PEPTIDASE S9 PROLYL OLIGOPEPTIDASE"/>
    <property type="match status" value="1"/>
</dbReference>
<dbReference type="PROSITE" id="PS50878">
    <property type="entry name" value="RT_POL"/>
    <property type="match status" value="1"/>
</dbReference>
<organism evidence="2 3">
    <name type="scientific">Vitis vinifera</name>
    <name type="common">Grape</name>
    <dbReference type="NCBI Taxonomy" id="29760"/>
    <lineage>
        <taxon>Eukaryota</taxon>
        <taxon>Viridiplantae</taxon>
        <taxon>Streptophyta</taxon>
        <taxon>Embryophyta</taxon>
        <taxon>Tracheophyta</taxon>
        <taxon>Spermatophyta</taxon>
        <taxon>Magnoliopsida</taxon>
        <taxon>eudicotyledons</taxon>
        <taxon>Gunneridae</taxon>
        <taxon>Pentapetalae</taxon>
        <taxon>rosids</taxon>
        <taxon>Vitales</taxon>
        <taxon>Vitaceae</taxon>
        <taxon>Viteae</taxon>
        <taxon>Vitis</taxon>
    </lineage>
</organism>
<name>A0A438K234_VITVI</name>
<dbReference type="Proteomes" id="UP000288805">
    <property type="component" value="Unassembled WGS sequence"/>
</dbReference>
<dbReference type="SUPFAM" id="SSF69322">
    <property type="entry name" value="Tricorn protease domain 2"/>
    <property type="match status" value="1"/>
</dbReference>